<keyword evidence="2" id="KW-0418">Kinase</keyword>
<protein>
    <submittedName>
        <fullName evidence="2">Dihydroxyacetone kinase subunit DhaK</fullName>
    </submittedName>
</protein>
<keyword evidence="3" id="KW-1185">Reference proteome</keyword>
<evidence type="ECO:0000313" key="3">
    <source>
        <dbReference type="Proteomes" id="UP001500339"/>
    </source>
</evidence>
<name>A0ABP3TW93_9CLOT</name>
<feature type="domain" description="DhaK" evidence="1">
    <location>
        <begin position="7"/>
        <end position="330"/>
    </location>
</feature>
<dbReference type="GO" id="GO:0016301">
    <property type="term" value="F:kinase activity"/>
    <property type="evidence" value="ECO:0007669"/>
    <property type="project" value="UniProtKB-KW"/>
</dbReference>
<comment type="caution">
    <text evidence="2">The sequence shown here is derived from an EMBL/GenBank/DDBJ whole genome shotgun (WGS) entry which is preliminary data.</text>
</comment>
<dbReference type="Proteomes" id="UP001500339">
    <property type="component" value="Unassembled WGS sequence"/>
</dbReference>
<accession>A0ABP3TW93</accession>
<dbReference type="Pfam" id="PF02733">
    <property type="entry name" value="Dak1"/>
    <property type="match status" value="1"/>
</dbReference>
<dbReference type="InterPro" id="IPR012736">
    <property type="entry name" value="DhaK_1"/>
</dbReference>
<proteinExistence type="predicted"/>
<dbReference type="NCBIfam" id="TIGR02363">
    <property type="entry name" value="dhaK1"/>
    <property type="match status" value="1"/>
</dbReference>
<gene>
    <name evidence="2" type="ORF">GCM10008905_06950</name>
</gene>
<evidence type="ECO:0000313" key="2">
    <source>
        <dbReference type="EMBL" id="GAA0719225.1"/>
    </source>
</evidence>
<evidence type="ECO:0000259" key="1">
    <source>
        <dbReference type="PROSITE" id="PS51481"/>
    </source>
</evidence>
<dbReference type="InterPro" id="IPR050861">
    <property type="entry name" value="Dihydroxyacetone_Kinase"/>
</dbReference>
<dbReference type="Gene3D" id="3.30.1180.20">
    <property type="entry name" value="Dihydroxyacetone kinase, domain 2"/>
    <property type="match status" value="1"/>
</dbReference>
<dbReference type="Gene3D" id="3.40.50.10440">
    <property type="entry name" value="Dihydroxyacetone kinase, domain 1"/>
    <property type="match status" value="1"/>
</dbReference>
<dbReference type="RefSeq" id="WP_343766692.1">
    <property type="nucleotide sequence ID" value="NZ_BAAACF010000001.1"/>
</dbReference>
<dbReference type="EMBL" id="BAAACF010000001">
    <property type="protein sequence ID" value="GAA0719225.1"/>
    <property type="molecule type" value="Genomic_DNA"/>
</dbReference>
<organism evidence="2 3">
    <name type="scientific">Clostridium malenominatum</name>
    <dbReference type="NCBI Taxonomy" id="1539"/>
    <lineage>
        <taxon>Bacteria</taxon>
        <taxon>Bacillati</taxon>
        <taxon>Bacillota</taxon>
        <taxon>Clostridia</taxon>
        <taxon>Eubacteriales</taxon>
        <taxon>Clostridiaceae</taxon>
        <taxon>Clostridium</taxon>
    </lineage>
</organism>
<dbReference type="PANTHER" id="PTHR28629">
    <property type="entry name" value="TRIOKINASE/FMN CYCLASE"/>
    <property type="match status" value="1"/>
</dbReference>
<keyword evidence="2" id="KW-0808">Transferase</keyword>
<reference evidence="3" key="1">
    <citation type="journal article" date="2019" name="Int. J. Syst. Evol. Microbiol.">
        <title>The Global Catalogue of Microorganisms (GCM) 10K type strain sequencing project: providing services to taxonomists for standard genome sequencing and annotation.</title>
        <authorList>
            <consortium name="The Broad Institute Genomics Platform"/>
            <consortium name="The Broad Institute Genome Sequencing Center for Infectious Disease"/>
            <person name="Wu L."/>
            <person name="Ma J."/>
        </authorList>
    </citation>
    <scope>NUCLEOTIDE SEQUENCE [LARGE SCALE GENOMIC DNA]</scope>
    <source>
        <strain evidence="3">JCM 1405</strain>
    </source>
</reference>
<dbReference type="PROSITE" id="PS51481">
    <property type="entry name" value="DHAK"/>
    <property type="match status" value="1"/>
</dbReference>
<dbReference type="PANTHER" id="PTHR28629:SF4">
    <property type="entry name" value="TRIOKINASE_FMN CYCLASE"/>
    <property type="match status" value="1"/>
</dbReference>
<sequence>MKKIINNPDNFVMEMLEGILLAHSKEVKIANDDKRALVRYDRPVKGKVAIATGGGSGHLPIFLGYVGKGMIDGCAVGNVFASPSATTMLNVTKAIDGGEGVLYIYGNYSGDVMNFDMAAEMSEFEDIRVETVLVADDVASAPKGSETKRRGVAGLFYAYKIAGAAASEGKSLEDVKRVTEKALSGTRTMGMAISPCIIPSAGKPTFTIGEDEMEIGMGIHGEPGIKREKLKTADEITEELVNRILEDLPYENGDEVSVLINGLGSTPKEELYIVYRKVHLMLEEKGIKIYRPYVGEYATSMEMGGMSITLMKLDEELKDFLDKQADTPFFQQV</sequence>
<dbReference type="SUPFAM" id="SSF82549">
    <property type="entry name" value="DAK1/DegV-like"/>
    <property type="match status" value="1"/>
</dbReference>
<dbReference type="InterPro" id="IPR004006">
    <property type="entry name" value="DhaK_dom"/>
</dbReference>